<keyword evidence="2" id="KW-1185">Reference proteome</keyword>
<feature type="compositionally biased region" description="Basic and acidic residues" evidence="1">
    <location>
        <begin position="70"/>
        <end position="79"/>
    </location>
</feature>
<feature type="region of interest" description="Disordered" evidence="1">
    <location>
        <begin position="22"/>
        <end position="112"/>
    </location>
</feature>
<evidence type="ECO:0000256" key="1">
    <source>
        <dbReference type="SAM" id="MobiDB-lite"/>
    </source>
</evidence>
<feature type="compositionally biased region" description="Basic and acidic residues" evidence="1">
    <location>
        <begin position="86"/>
        <end position="96"/>
    </location>
</feature>
<name>A0A7E4VUR5_PANRE</name>
<reference evidence="2" key="1">
    <citation type="journal article" date="2013" name="Genetics">
        <title>The draft genome and transcriptome of Panagrellus redivivus are shaped by the harsh demands of a free-living lifestyle.</title>
        <authorList>
            <person name="Srinivasan J."/>
            <person name="Dillman A.R."/>
            <person name="Macchietto M.G."/>
            <person name="Heikkinen L."/>
            <person name="Lakso M."/>
            <person name="Fracchia K.M."/>
            <person name="Antoshechkin I."/>
            <person name="Mortazavi A."/>
            <person name="Wong G."/>
            <person name="Sternberg P.W."/>
        </authorList>
    </citation>
    <scope>NUCLEOTIDE SEQUENCE [LARGE SCALE GENOMIC DNA]</scope>
    <source>
        <strain evidence="2">MT8872</strain>
    </source>
</reference>
<accession>A0A7E4VUR5</accession>
<sequence length="235" mass="26634">MADSPSPFSITYTEDDLRAAAARISQAQASAYAPPPPSTPPPDPVNKLELTSTSLTKPSHPPVVVSKPRVSREERRRQVSEILTQQEREFAARNLERSNVPQPANLTYPLPNKPSSAPLRISRGISPFPQAPRRQSSMTEPLQSLLIGKQKYERYSDKSYYDWDDLKSTGINPPLIHDSTQAHRESCELCRLGLDFERKERERLAAKAARPRLPSRSEYCDTVKRFADEYHDTFM</sequence>
<proteinExistence type="predicted"/>
<dbReference type="AlphaFoldDB" id="A0A7E4VUR5"/>
<evidence type="ECO:0000313" key="2">
    <source>
        <dbReference type="Proteomes" id="UP000492821"/>
    </source>
</evidence>
<evidence type="ECO:0000313" key="3">
    <source>
        <dbReference type="WBParaSite" id="Pan_g2988.t1"/>
    </source>
</evidence>
<dbReference type="Proteomes" id="UP000492821">
    <property type="component" value="Unassembled WGS sequence"/>
</dbReference>
<dbReference type="WBParaSite" id="Pan_g2988.t1">
    <property type="protein sequence ID" value="Pan_g2988.t1"/>
    <property type="gene ID" value="Pan_g2988"/>
</dbReference>
<organism evidence="2 3">
    <name type="scientific">Panagrellus redivivus</name>
    <name type="common">Microworm</name>
    <dbReference type="NCBI Taxonomy" id="6233"/>
    <lineage>
        <taxon>Eukaryota</taxon>
        <taxon>Metazoa</taxon>
        <taxon>Ecdysozoa</taxon>
        <taxon>Nematoda</taxon>
        <taxon>Chromadorea</taxon>
        <taxon>Rhabditida</taxon>
        <taxon>Tylenchina</taxon>
        <taxon>Panagrolaimomorpha</taxon>
        <taxon>Panagrolaimoidea</taxon>
        <taxon>Panagrolaimidae</taxon>
        <taxon>Panagrellus</taxon>
    </lineage>
</organism>
<protein>
    <submittedName>
        <fullName evidence="3">Similar to</fullName>
    </submittedName>
</protein>
<feature type="compositionally biased region" description="Low complexity" evidence="1">
    <location>
        <begin position="22"/>
        <end position="32"/>
    </location>
</feature>
<feature type="compositionally biased region" description="Pro residues" evidence="1">
    <location>
        <begin position="33"/>
        <end position="44"/>
    </location>
</feature>
<reference evidence="3" key="2">
    <citation type="submission" date="2020-10" db="UniProtKB">
        <authorList>
            <consortium name="WormBaseParasite"/>
        </authorList>
    </citation>
    <scope>IDENTIFICATION</scope>
</reference>